<dbReference type="GO" id="GO:0000160">
    <property type="term" value="P:phosphorelay signal transduction system"/>
    <property type="evidence" value="ECO:0007669"/>
    <property type="project" value="InterPro"/>
</dbReference>
<dbReference type="Gene3D" id="1.10.10.10">
    <property type="entry name" value="Winged helix-like DNA-binding domain superfamily/Winged helix DNA-binding domain"/>
    <property type="match status" value="1"/>
</dbReference>
<reference evidence="5" key="1">
    <citation type="journal article" date="2012" name="Sci. Rep.">
        <title>Genomes of surface isolates of Alteromonas macleodii: the life of a widespread marine opportunistic copiotroph.</title>
        <authorList>
            <person name="Lopez-Perez M."/>
            <person name="Gonzaga A."/>
            <person name="Martin-Cuadrado A.B."/>
            <person name="Onyshchenko O."/>
            <person name="Ghavidel A."/>
            <person name="Ghai R."/>
            <person name="Rodriguez-Valera F."/>
        </authorList>
    </citation>
    <scope>NUCLEOTIDE SEQUENCE [LARGE SCALE GENOMIC DNA]</scope>
    <source>
        <strain evidence="5">English Channel 673</strain>
    </source>
</reference>
<evidence type="ECO:0000259" key="3">
    <source>
        <dbReference type="PROSITE" id="PS51755"/>
    </source>
</evidence>
<dbReference type="EMBL" id="CP003844">
    <property type="protein sequence ID" value="AFT75198.1"/>
    <property type="molecule type" value="Genomic_DNA"/>
</dbReference>
<dbReference type="GO" id="GO:0006355">
    <property type="term" value="P:regulation of DNA-templated transcription"/>
    <property type="evidence" value="ECO:0007669"/>
    <property type="project" value="InterPro"/>
</dbReference>
<protein>
    <submittedName>
        <fullName evidence="4">Transcriptional regulator</fullName>
    </submittedName>
</protein>
<dbReference type="PROSITE" id="PS51755">
    <property type="entry name" value="OMPR_PHOB"/>
    <property type="match status" value="1"/>
</dbReference>
<dbReference type="Pfam" id="PF00486">
    <property type="entry name" value="Trans_reg_C"/>
    <property type="match status" value="1"/>
</dbReference>
<name>A0AB33A0V0_ALTME</name>
<dbReference type="PANTHER" id="PTHR47691:SF3">
    <property type="entry name" value="HTH-TYPE TRANSCRIPTIONAL REGULATOR RV0890C-RELATED"/>
    <property type="match status" value="1"/>
</dbReference>
<dbReference type="GO" id="GO:0003677">
    <property type="term" value="F:DNA binding"/>
    <property type="evidence" value="ECO:0007669"/>
    <property type="project" value="UniProtKB-UniRule"/>
</dbReference>
<dbReference type="Pfam" id="PF20703">
    <property type="entry name" value="nSTAND1"/>
    <property type="match status" value="1"/>
</dbReference>
<evidence type="ECO:0000256" key="2">
    <source>
        <dbReference type="PROSITE-ProRule" id="PRU01091"/>
    </source>
</evidence>
<dbReference type="Gene3D" id="3.40.50.300">
    <property type="entry name" value="P-loop containing nucleotide triphosphate hydrolases"/>
    <property type="match status" value="1"/>
</dbReference>
<dbReference type="InterPro" id="IPR016032">
    <property type="entry name" value="Sig_transdc_resp-reg_C-effctor"/>
</dbReference>
<keyword evidence="1 2" id="KW-0238">DNA-binding</keyword>
<dbReference type="SUPFAM" id="SSF48452">
    <property type="entry name" value="TPR-like"/>
    <property type="match status" value="1"/>
</dbReference>
<dbReference type="InterPro" id="IPR027417">
    <property type="entry name" value="P-loop_NTPase"/>
</dbReference>
<dbReference type="SMART" id="SM00862">
    <property type="entry name" value="Trans_reg_C"/>
    <property type="match status" value="1"/>
</dbReference>
<dbReference type="KEGG" id="amg:AMEC673_12560"/>
<accession>A0AB33A0V0</accession>
<dbReference type="InterPro" id="IPR011990">
    <property type="entry name" value="TPR-like_helical_dom_sf"/>
</dbReference>
<dbReference type="InterPro" id="IPR049052">
    <property type="entry name" value="nSTAND1"/>
</dbReference>
<dbReference type="InterPro" id="IPR036388">
    <property type="entry name" value="WH-like_DNA-bd_sf"/>
</dbReference>
<feature type="domain" description="OmpR/PhoB-type" evidence="3">
    <location>
        <begin position="63"/>
        <end position="161"/>
    </location>
</feature>
<proteinExistence type="predicted"/>
<feature type="DNA-binding region" description="OmpR/PhoB-type" evidence="2">
    <location>
        <begin position="63"/>
        <end position="161"/>
    </location>
</feature>
<sequence>MYFKRPCGLKGYFTKINFFTINFYDIDIKRFYINKSASAYFYNKLTEKVKYSTYKKYRVNAVKQQFYLGQWQVDVTSNTLSLGKLKRTIEPKTMDVLLLLCQQKGEVVSSDEIVAQCWPRSVVGDNPVHKAITNLRRALGDKASAPEYIETIRKRGYRIVAEVHFIGDEQARASETKWRDASPYVGLNAFSANESQVYFGRDALIRDLVSRSSELFNRKRPLLMVLGPSGSGKSSLIHAGFLPRLLEKQGVNGLHAHDYLSVDLADINPNGNPFAIIDEIAAHMLDWGNDEKAVFEGYSASLLADKLLTSPQSIVDIVERYCEEHEHHTKSSYSFYAIILDRLEVFLADTKIEHKDKQAVFTLLETLSQSNLFLVVLISRNDFYPLISNFEVLMKNKSRGAHVDIAPPSLSELGQIIKLPALAAELQWERDGTTNATLDDVILSDASLEPNCLPLLQYTLQELYLQRDGNLLKRNTYYALGKIDGAIGHKAESTYSQMPASVQNALNTVLPLIVNLPGMGNTMTSKTASWDELKGDDERRFVELMVEQRLFVSFLNQGQASFKVAHEAVLRKWERVQQWIAQHQNTLSIKAALYEQAKTWAENDKDDAYLLQSGKPLLDASTLLDAKYIRLSNEERELIHQSQRKFRRKSLFKAFTAALLAALSVISFAAMLHSNHSQALAERKRLEAENLMGFMIGDFADKLRSVKRMDLLEGISEQALKYVTQAQEIQTGWIGSSTPKPSFELRFQHALSLQAMAEVRFYRDDADTAQQLYKEADKRLGALLEEQPDNFKLLLAAGANAFWLGDIELRNYNFALADEQFNRYLRFSEEMLKVSPNNSDALLELSYATNSIGSVAFRRQDFDKALSFFESSLAYKQKLFEKSESPIITATAVADTYSWIASTHIHKGRINEAQLTFAKAEAILEKSLSTYSGNAEIIETLSLIKMNAAKSSQFTEDLNTSIELLNDAKKLLIQLLEQDPANSSWQSYYKHARALLDYHRSLNPISALHNQNVKQDITIDELLRDGARLSSKIYAVLSYQYRQEWQISRNLLAQINIEHAIEENLNKNIKAEFINVRELENYVLYQIASIRQTLNDEGKNIDIVQKECETLFSLTNSVVNTSKHPLFLQAHVFAGYCLNKQTVVAKVRRQLALMKVPMPLYFTNINKDLNNDNTTEL</sequence>
<dbReference type="InterPro" id="IPR001867">
    <property type="entry name" value="OmpR/PhoB-type_DNA-bd"/>
</dbReference>
<evidence type="ECO:0000256" key="1">
    <source>
        <dbReference type="ARBA" id="ARBA00023125"/>
    </source>
</evidence>
<dbReference type="SUPFAM" id="SSF52540">
    <property type="entry name" value="P-loop containing nucleoside triphosphate hydrolases"/>
    <property type="match status" value="1"/>
</dbReference>
<dbReference type="AlphaFoldDB" id="A0AB33A0V0"/>
<dbReference type="CDD" id="cd00383">
    <property type="entry name" value="trans_reg_C"/>
    <property type="match status" value="1"/>
</dbReference>
<evidence type="ECO:0000313" key="4">
    <source>
        <dbReference type="EMBL" id="AFT75198.1"/>
    </source>
</evidence>
<gene>
    <name evidence="4" type="ordered locus">AMEC673_12560</name>
</gene>
<dbReference type="Gene3D" id="1.25.40.10">
    <property type="entry name" value="Tetratricopeptide repeat domain"/>
    <property type="match status" value="1"/>
</dbReference>
<organism evidence="4 5">
    <name type="scientific">Alteromonas macleodii (strain English Channel 673)</name>
    <dbReference type="NCBI Taxonomy" id="1004788"/>
    <lineage>
        <taxon>Bacteria</taxon>
        <taxon>Pseudomonadati</taxon>
        <taxon>Pseudomonadota</taxon>
        <taxon>Gammaproteobacteria</taxon>
        <taxon>Alteromonadales</taxon>
        <taxon>Alteromonadaceae</taxon>
        <taxon>Alteromonas/Salinimonas group</taxon>
        <taxon>Alteromonas</taxon>
    </lineage>
</organism>
<dbReference type="SUPFAM" id="SSF46894">
    <property type="entry name" value="C-terminal effector domain of the bipartite response regulators"/>
    <property type="match status" value="1"/>
</dbReference>
<evidence type="ECO:0000313" key="5">
    <source>
        <dbReference type="Proteomes" id="UP000006296"/>
    </source>
</evidence>
<dbReference type="PANTHER" id="PTHR47691">
    <property type="entry name" value="REGULATOR-RELATED"/>
    <property type="match status" value="1"/>
</dbReference>
<dbReference type="Proteomes" id="UP000006296">
    <property type="component" value="Chromosome"/>
</dbReference>